<dbReference type="InterPro" id="IPR022409">
    <property type="entry name" value="PKD/Chitinase_dom"/>
</dbReference>
<dbReference type="Gene3D" id="2.60.40.10">
    <property type="entry name" value="Immunoglobulins"/>
    <property type="match status" value="2"/>
</dbReference>
<feature type="domain" description="PKD" evidence="1">
    <location>
        <begin position="47"/>
        <end position="128"/>
    </location>
</feature>
<organism evidence="2 3">
    <name type="scientific">Marine Group III euryarchaeote</name>
    <dbReference type="NCBI Taxonomy" id="2173149"/>
    <lineage>
        <taxon>Archaea</taxon>
        <taxon>Methanobacteriati</taxon>
        <taxon>Thermoplasmatota</taxon>
        <taxon>Thermoplasmata</taxon>
        <taxon>Candidatus Thermoprofundales</taxon>
    </lineage>
</organism>
<dbReference type="InterPro" id="IPR000601">
    <property type="entry name" value="PKD_dom"/>
</dbReference>
<gene>
    <name evidence="2" type="ORF">EYQ16_02195</name>
</gene>
<dbReference type="InterPro" id="IPR035986">
    <property type="entry name" value="PKD_dom_sf"/>
</dbReference>
<proteinExistence type="predicted"/>
<name>A0A7C7ZD75_9ARCH</name>
<evidence type="ECO:0000259" key="1">
    <source>
        <dbReference type="PROSITE" id="PS50093"/>
    </source>
</evidence>
<comment type="caution">
    <text evidence="2">The sequence shown here is derived from an EMBL/GenBank/DDBJ whole genome shotgun (WGS) entry which is preliminary data.</text>
</comment>
<reference evidence="3" key="1">
    <citation type="journal article" date="2019" name="bioRxiv">
        <title>Genome diversification in globally distributed novel marine Proteobacteria is linked to environmental adaptation.</title>
        <authorList>
            <person name="Zhou Z."/>
            <person name="Tran P.Q."/>
            <person name="Kieft K."/>
            <person name="Anantharaman K."/>
        </authorList>
    </citation>
    <scope>NUCLEOTIDE SEQUENCE [LARGE SCALE GENOMIC DNA]</scope>
</reference>
<accession>A0A7C7ZD75</accession>
<sequence length="351" mass="38995">MRHFALLIGLLLLASGCLHPDDGEANQTPKAKADTEGGGRTFEPGAEIWFTGAGSRDPDGTYLEYFWDFDRNDQHDEMIIGDVNNNGHASHAYPNEGGYTATLTVRDVDGAEDTATVTVTIKGESTSLRAIITTNDETEATYRPGQPVEVDFSATDSTAEGSITKYEWDFSYDSSVGFAADEEGDSNEATREFESGVFVIALRITDSLGETDEANEPVRLYINYNNTDTRVIGSGTHEHDLPVNDLGLYAGGNLRYIQLRLEYDAGGSHGADLDLYLYNLTGEEVARNETHDTSQAEQVNTILLEYHNSTHNQWFDEEGELGDWTVEVVHQRSWGADPEYTLWMDVIYWEE</sequence>
<dbReference type="SUPFAM" id="SSF49299">
    <property type="entry name" value="PKD domain"/>
    <property type="match status" value="2"/>
</dbReference>
<dbReference type="PROSITE" id="PS50093">
    <property type="entry name" value="PKD"/>
    <property type="match status" value="1"/>
</dbReference>
<dbReference type="Proteomes" id="UP000589516">
    <property type="component" value="Unassembled WGS sequence"/>
</dbReference>
<dbReference type="InterPro" id="IPR013783">
    <property type="entry name" value="Ig-like_fold"/>
</dbReference>
<dbReference type="PROSITE" id="PS51257">
    <property type="entry name" value="PROKAR_LIPOPROTEIN"/>
    <property type="match status" value="1"/>
</dbReference>
<protein>
    <submittedName>
        <fullName evidence="2">PKD domain-containing protein</fullName>
    </submittedName>
</protein>
<dbReference type="EMBL" id="DUAV01000021">
    <property type="protein sequence ID" value="HIG63314.1"/>
    <property type="molecule type" value="Genomic_DNA"/>
</dbReference>
<dbReference type="AlphaFoldDB" id="A0A7C7ZD75"/>
<evidence type="ECO:0000313" key="3">
    <source>
        <dbReference type="Proteomes" id="UP000589516"/>
    </source>
</evidence>
<dbReference type="Pfam" id="PF18911">
    <property type="entry name" value="PKD_4"/>
    <property type="match status" value="1"/>
</dbReference>
<dbReference type="SMART" id="SM00089">
    <property type="entry name" value="PKD"/>
    <property type="match status" value="2"/>
</dbReference>
<evidence type="ECO:0000313" key="2">
    <source>
        <dbReference type="EMBL" id="HIG63314.1"/>
    </source>
</evidence>
<dbReference type="CDD" id="cd00146">
    <property type="entry name" value="PKD"/>
    <property type="match status" value="1"/>
</dbReference>